<dbReference type="EMBL" id="MU275856">
    <property type="protein sequence ID" value="KAI0051000.1"/>
    <property type="molecule type" value="Genomic_DNA"/>
</dbReference>
<reference evidence="1" key="1">
    <citation type="submission" date="2021-02" db="EMBL/GenBank/DDBJ databases">
        <authorList>
            <consortium name="DOE Joint Genome Institute"/>
            <person name="Ahrendt S."/>
            <person name="Looney B.P."/>
            <person name="Miyauchi S."/>
            <person name="Morin E."/>
            <person name="Drula E."/>
            <person name="Courty P.E."/>
            <person name="Chicoki N."/>
            <person name="Fauchery L."/>
            <person name="Kohler A."/>
            <person name="Kuo A."/>
            <person name="Labutti K."/>
            <person name="Pangilinan J."/>
            <person name="Lipzen A."/>
            <person name="Riley R."/>
            <person name="Andreopoulos W."/>
            <person name="He G."/>
            <person name="Johnson J."/>
            <person name="Barry K.W."/>
            <person name="Grigoriev I.V."/>
            <person name="Nagy L."/>
            <person name="Hibbett D."/>
            <person name="Henrissat B."/>
            <person name="Matheny P.B."/>
            <person name="Labbe J."/>
            <person name="Martin F."/>
        </authorList>
    </citation>
    <scope>NUCLEOTIDE SEQUENCE</scope>
    <source>
        <strain evidence="1">FP105234-sp</strain>
    </source>
</reference>
<sequence length="522" mass="58893">MPRATPIRFEDEDFRRSKSPPEDWGDTQEDDEWPVEGIVGEHFDVMGGSMYQIRWANWRRPDGTNTTWAGDVPSNLELLDEWENDMKEQNHRLSTESSRVKLQALSFSAAHDRRTAEMSEAYKEKHARWEKEGAGQLLNWDADVQYMYELHDDSAKRAVPVQGEALQIRPLPRRLTASPSTNRGISRTISVRTIDRGRISPKTALQEKLNSATKRVGAAPLTIVSAPGRDDIPALPEDFIYREAGYSYPPDLLLPDDAAFVHCDCRGNCTKASNCDCQEETNYGKKIFAYTTEGLLSDELSGGNSLIIECNHNCTCSMDCRNRVAQRPRDTPLELYDTLTRGWGIRSTVRLPANKVLGCYAGELIYRTDADAITRGNAGVACNYLFDLDGTEFVEEEDEEEKPYSVDEEDEEENAYSVDAYHQGNWTRFVNHSCEPNLRVFNVVYDSIPEMKMPHLAFVTLKEIPAGTELTLDYDPKSADDWLMARPKGKKVGNTEMPSGSTGKCMCGTDSCRGWLSRLFSN</sequence>
<reference evidence="1" key="2">
    <citation type="journal article" date="2022" name="New Phytol.">
        <title>Evolutionary transition to the ectomycorrhizal habit in the genomes of a hyperdiverse lineage of mushroom-forming fungi.</title>
        <authorList>
            <person name="Looney B."/>
            <person name="Miyauchi S."/>
            <person name="Morin E."/>
            <person name="Drula E."/>
            <person name="Courty P.E."/>
            <person name="Kohler A."/>
            <person name="Kuo A."/>
            <person name="LaButti K."/>
            <person name="Pangilinan J."/>
            <person name="Lipzen A."/>
            <person name="Riley R."/>
            <person name="Andreopoulos W."/>
            <person name="He G."/>
            <person name="Johnson J."/>
            <person name="Nolan M."/>
            <person name="Tritt A."/>
            <person name="Barry K.W."/>
            <person name="Grigoriev I.V."/>
            <person name="Nagy L.G."/>
            <person name="Hibbett D."/>
            <person name="Henrissat B."/>
            <person name="Matheny P.B."/>
            <person name="Labbe J."/>
            <person name="Martin F.M."/>
        </authorList>
    </citation>
    <scope>NUCLEOTIDE SEQUENCE</scope>
    <source>
        <strain evidence="1">FP105234-sp</strain>
    </source>
</reference>
<organism evidence="1 2">
    <name type="scientific">Auriscalpium vulgare</name>
    <dbReference type="NCBI Taxonomy" id="40419"/>
    <lineage>
        <taxon>Eukaryota</taxon>
        <taxon>Fungi</taxon>
        <taxon>Dikarya</taxon>
        <taxon>Basidiomycota</taxon>
        <taxon>Agaricomycotina</taxon>
        <taxon>Agaricomycetes</taxon>
        <taxon>Russulales</taxon>
        <taxon>Auriscalpiaceae</taxon>
        <taxon>Auriscalpium</taxon>
    </lineage>
</organism>
<name>A0ACB8S534_9AGAM</name>
<proteinExistence type="predicted"/>
<accession>A0ACB8S534</accession>
<evidence type="ECO:0000313" key="2">
    <source>
        <dbReference type="Proteomes" id="UP000814033"/>
    </source>
</evidence>
<keyword evidence="2" id="KW-1185">Reference proteome</keyword>
<protein>
    <submittedName>
        <fullName evidence="1">SET domain-containing protein</fullName>
    </submittedName>
</protein>
<dbReference type="Proteomes" id="UP000814033">
    <property type="component" value="Unassembled WGS sequence"/>
</dbReference>
<evidence type="ECO:0000313" key="1">
    <source>
        <dbReference type="EMBL" id="KAI0051000.1"/>
    </source>
</evidence>
<gene>
    <name evidence="1" type="ORF">FA95DRAFT_1555044</name>
</gene>
<comment type="caution">
    <text evidence="1">The sequence shown here is derived from an EMBL/GenBank/DDBJ whole genome shotgun (WGS) entry which is preliminary data.</text>
</comment>